<dbReference type="RefSeq" id="WP_301199495.1">
    <property type="nucleotide sequence ID" value="NZ_JAPDPI010000020.1"/>
</dbReference>
<dbReference type="InterPro" id="IPR036388">
    <property type="entry name" value="WH-like_DNA-bd_sf"/>
</dbReference>
<accession>A0AAE3SK42</accession>
<evidence type="ECO:0000313" key="2">
    <source>
        <dbReference type="Proteomes" id="UP001207408"/>
    </source>
</evidence>
<dbReference type="Proteomes" id="UP001207408">
    <property type="component" value="Unassembled WGS sequence"/>
</dbReference>
<protein>
    <submittedName>
        <fullName evidence="1">Helix-turn-helix domain-containing protein</fullName>
    </submittedName>
</protein>
<dbReference type="AlphaFoldDB" id="A0AAE3SK42"/>
<proteinExistence type="predicted"/>
<organism evidence="1 2">
    <name type="scientific">Plebeiibacterium marinum</name>
    <dbReference type="NCBI Taxonomy" id="2992111"/>
    <lineage>
        <taxon>Bacteria</taxon>
        <taxon>Pseudomonadati</taxon>
        <taxon>Bacteroidota</taxon>
        <taxon>Bacteroidia</taxon>
        <taxon>Marinilabiliales</taxon>
        <taxon>Marinilabiliaceae</taxon>
        <taxon>Plebeiibacterium</taxon>
    </lineage>
</organism>
<dbReference type="Gene3D" id="1.10.10.10">
    <property type="entry name" value="Winged helix-like DNA-binding domain superfamily/Winged helix DNA-binding domain"/>
    <property type="match status" value="1"/>
</dbReference>
<gene>
    <name evidence="1" type="ORF">OM074_10845</name>
</gene>
<reference evidence="1" key="1">
    <citation type="submission" date="2022-10" db="EMBL/GenBank/DDBJ databases">
        <authorList>
            <person name="Yu W.X."/>
        </authorList>
    </citation>
    <scope>NUCLEOTIDE SEQUENCE</scope>
    <source>
        <strain evidence="1">D04</strain>
    </source>
</reference>
<keyword evidence="2" id="KW-1185">Reference proteome</keyword>
<name>A0AAE3SK42_9BACT</name>
<sequence>MKNKDYKGLWIPLYVMEDASLSPSEKMLLSILINLSENHTKSCNASNSYLASKMCFSSRRIQQILSTLKSKGYISARNVFHEGTKDISHRVVKVTSYPSRKGLHIDNKEDRKVYIKKNEELNRVFYNFIKYRQELKKPLAEKSLEAMAQKLVDMSNNTVERAKKIVNQSIEKGWLSLYDLKDENIAKGGLADGVILKQGEFNDYRNIGF</sequence>
<evidence type="ECO:0000313" key="1">
    <source>
        <dbReference type="EMBL" id="MCW3806123.1"/>
    </source>
</evidence>
<comment type="caution">
    <text evidence="1">The sequence shown here is derived from an EMBL/GenBank/DDBJ whole genome shotgun (WGS) entry which is preliminary data.</text>
</comment>
<dbReference type="Pfam" id="PF13730">
    <property type="entry name" value="HTH_36"/>
    <property type="match status" value="1"/>
</dbReference>
<dbReference type="EMBL" id="JAPDPI010000020">
    <property type="protein sequence ID" value="MCW3806123.1"/>
    <property type="molecule type" value="Genomic_DNA"/>
</dbReference>